<comment type="caution">
    <text evidence="3">The sequence shown here is derived from an EMBL/GenBank/DDBJ whole genome shotgun (WGS) entry which is preliminary data.</text>
</comment>
<protein>
    <submittedName>
        <fullName evidence="3">LysM peptidoglycan-binding domain-containing protein</fullName>
    </submittedName>
</protein>
<dbReference type="Proteomes" id="UP000450917">
    <property type="component" value="Unassembled WGS sequence"/>
</dbReference>
<dbReference type="InterPro" id="IPR018392">
    <property type="entry name" value="LysM"/>
</dbReference>
<keyword evidence="4" id="KW-1185">Reference proteome</keyword>
<dbReference type="Pfam" id="PF01476">
    <property type="entry name" value="LysM"/>
    <property type="match status" value="2"/>
</dbReference>
<dbReference type="InterPro" id="IPR036779">
    <property type="entry name" value="LysM_dom_sf"/>
</dbReference>
<accession>A0A7X2Z6B2</accession>
<dbReference type="AlphaFoldDB" id="A0A7X2Z6B2"/>
<evidence type="ECO:0000256" key="1">
    <source>
        <dbReference type="SAM" id="MobiDB-lite"/>
    </source>
</evidence>
<dbReference type="CDD" id="cd00118">
    <property type="entry name" value="LysM"/>
    <property type="match status" value="2"/>
</dbReference>
<dbReference type="PANTHER" id="PTHR33734">
    <property type="entry name" value="LYSM DOMAIN-CONTAINING GPI-ANCHORED PROTEIN 2"/>
    <property type="match status" value="1"/>
</dbReference>
<feature type="compositionally biased region" description="Basic residues" evidence="1">
    <location>
        <begin position="537"/>
        <end position="554"/>
    </location>
</feature>
<dbReference type="SMART" id="SM00257">
    <property type="entry name" value="LysM"/>
    <property type="match status" value="2"/>
</dbReference>
<evidence type="ECO:0000313" key="3">
    <source>
        <dbReference type="EMBL" id="MUG69150.1"/>
    </source>
</evidence>
<dbReference type="GO" id="GO:0008932">
    <property type="term" value="F:lytic endotransglycosylase activity"/>
    <property type="evidence" value="ECO:0007669"/>
    <property type="project" value="TreeGrafter"/>
</dbReference>
<proteinExistence type="predicted"/>
<feature type="domain" description="LysM" evidence="2">
    <location>
        <begin position="4"/>
        <end position="49"/>
    </location>
</feature>
<dbReference type="PANTHER" id="PTHR33734:SF34">
    <property type="entry name" value="SPOIVD-ASSOCIATED FACTOR A"/>
    <property type="match status" value="1"/>
</dbReference>
<dbReference type="SUPFAM" id="SSF54106">
    <property type="entry name" value="LysM domain"/>
    <property type="match status" value="2"/>
</dbReference>
<reference evidence="3 4" key="1">
    <citation type="submission" date="2019-11" db="EMBL/GenBank/DDBJ databases">
        <title>Draft genome sequences of five Paenibacillus species of dairy origin.</title>
        <authorList>
            <person name="Olajide A.M."/>
            <person name="Chen S."/>
            <person name="Lapointe G."/>
        </authorList>
    </citation>
    <scope>NUCLEOTIDE SEQUENCE [LARGE SCALE GENOMIC DNA]</scope>
    <source>
        <strain evidence="3 4">2CS3</strain>
    </source>
</reference>
<dbReference type="PROSITE" id="PS51782">
    <property type="entry name" value="LYSM"/>
    <property type="match status" value="2"/>
</dbReference>
<evidence type="ECO:0000313" key="4">
    <source>
        <dbReference type="Proteomes" id="UP000450917"/>
    </source>
</evidence>
<sequence>MQLKIHLVKKGDTLYELSQKYHVELDQLIAANPQIANPDVIDVGMKVKIPDSPKPVQQPTDYLYKHVVVQGDTLWKLGKAWGVPLADMVAANQQLKNPNVLMTGEIVYIPKLKSDTGPSMHHHLAKADTSVMPLSPLPVEEAPMMPEAPQAPLKEEAPGITPYPNIQMPTPNIWMQSPNIGMPTPNIEMPTPNIEMPTPNIEMPTPNVGMPSMEPTYAGNMPPVANLFQQFQVPATEVMMQSPWATEPELPVFPNQPKHGEMPYTMSTPNVTYSPYPSWEAPAASKGCGCGQPNLPYALPQMNAPYGQEPLEAYPNAPYGQEPLATDPNAPYGQEPLGAYPNAPYGQEPLGAYPNAPYGQEPLGAYPNAPYGQEPLGMYPGTPYGQEPMGMYPGTPYDQGPMGMYPGTPYDQEPMGMYPGTPYDQEPMEMYPTPYGRDLYDAYPASPYGSPILPHAVAGYPFPEPGIAVNVYPGLGAMPFATAEPLVAEERALSIHKSKDGKSAAAPAAKEDARAKRPARGKSARAAISSLIERNSRKAHHPPKVKRTRPWLND</sequence>
<feature type="region of interest" description="Disordered" evidence="1">
    <location>
        <begin position="496"/>
        <end position="554"/>
    </location>
</feature>
<name>A0A7X2Z6B2_9BACL</name>
<gene>
    <name evidence="3" type="ORF">GNP93_00525</name>
</gene>
<organism evidence="3 4">
    <name type="scientific">Paenibacillus validus</name>
    <dbReference type="NCBI Taxonomy" id="44253"/>
    <lineage>
        <taxon>Bacteria</taxon>
        <taxon>Bacillati</taxon>
        <taxon>Bacillota</taxon>
        <taxon>Bacilli</taxon>
        <taxon>Bacillales</taxon>
        <taxon>Paenibacillaceae</taxon>
        <taxon>Paenibacillus</taxon>
    </lineage>
</organism>
<dbReference type="Gene3D" id="3.10.350.10">
    <property type="entry name" value="LysM domain"/>
    <property type="match status" value="2"/>
</dbReference>
<feature type="domain" description="LysM" evidence="2">
    <location>
        <begin position="64"/>
        <end position="109"/>
    </location>
</feature>
<evidence type="ECO:0000259" key="2">
    <source>
        <dbReference type="PROSITE" id="PS51782"/>
    </source>
</evidence>
<dbReference type="EMBL" id="WNZX01000001">
    <property type="protein sequence ID" value="MUG69150.1"/>
    <property type="molecule type" value="Genomic_DNA"/>
</dbReference>